<organism evidence="4 5">
    <name type="scientific">Clitoria ternatea</name>
    <name type="common">Butterfly pea</name>
    <dbReference type="NCBI Taxonomy" id="43366"/>
    <lineage>
        <taxon>Eukaryota</taxon>
        <taxon>Viridiplantae</taxon>
        <taxon>Streptophyta</taxon>
        <taxon>Embryophyta</taxon>
        <taxon>Tracheophyta</taxon>
        <taxon>Spermatophyta</taxon>
        <taxon>Magnoliopsida</taxon>
        <taxon>eudicotyledons</taxon>
        <taxon>Gunneridae</taxon>
        <taxon>Pentapetalae</taxon>
        <taxon>rosids</taxon>
        <taxon>fabids</taxon>
        <taxon>Fabales</taxon>
        <taxon>Fabaceae</taxon>
        <taxon>Papilionoideae</taxon>
        <taxon>50 kb inversion clade</taxon>
        <taxon>NPAAA clade</taxon>
        <taxon>indigoferoid/millettioid clade</taxon>
        <taxon>Phaseoleae</taxon>
        <taxon>Clitoria</taxon>
    </lineage>
</organism>
<dbReference type="Proteomes" id="UP001359559">
    <property type="component" value="Unassembled WGS sequence"/>
</dbReference>
<feature type="compositionally biased region" description="Low complexity" evidence="2">
    <location>
        <begin position="1"/>
        <end position="15"/>
    </location>
</feature>
<evidence type="ECO:0000313" key="5">
    <source>
        <dbReference type="Proteomes" id="UP001359559"/>
    </source>
</evidence>
<evidence type="ECO:0000256" key="2">
    <source>
        <dbReference type="SAM" id="MobiDB-lite"/>
    </source>
</evidence>
<feature type="compositionally biased region" description="Polar residues" evidence="2">
    <location>
        <begin position="308"/>
        <end position="317"/>
    </location>
</feature>
<evidence type="ECO:0000259" key="3">
    <source>
        <dbReference type="Pfam" id="PF03763"/>
    </source>
</evidence>
<feature type="region of interest" description="Disordered" evidence="2">
    <location>
        <begin position="299"/>
        <end position="326"/>
    </location>
</feature>
<feature type="region of interest" description="Disordered" evidence="2">
    <location>
        <begin position="1"/>
        <end position="27"/>
    </location>
</feature>
<proteinExistence type="inferred from homology"/>
<evidence type="ECO:0000313" key="4">
    <source>
        <dbReference type="EMBL" id="KAK7287010.1"/>
    </source>
</evidence>
<protein>
    <recommendedName>
        <fullName evidence="3">Remorin C-terminal domain-containing protein</fullName>
    </recommendedName>
</protein>
<comment type="similarity">
    <text evidence="1">Belongs to the remorin family.</text>
</comment>
<sequence>MSIFQSQSSNSSSYSTRNCINSNKKDTMHPTWSMSSLFTTLPQSPSATEFSNPRNQSDAIAWRINQDNNNNNNFSTCFADIDEWLEHANKFCKSSNHLTESVDFWENGSIEEDSRLSAVCNTYLMAPNYELYNIELPSVREESPVHHGQNCLTRAPKCVNRQGHYDQLLGEVRRRKHEAERDAHKKAKQVELMHSLSVIESLEHTNMENFGDECVDRMRRKEIAIDDWESHQTRKAMDKMDKIQACNLIPSMTFNFALDWNVNELERQQLRALARTQKKIGLVREKAEKQKLKLRRSAMKKLKHMQTDDTQSPSETSLDLPPLLSC</sequence>
<dbReference type="EMBL" id="JAYKXN010000005">
    <property type="protein sequence ID" value="KAK7287010.1"/>
    <property type="molecule type" value="Genomic_DNA"/>
</dbReference>
<name>A0AAN9IV89_CLITE</name>
<comment type="caution">
    <text evidence="4">The sequence shown here is derived from an EMBL/GenBank/DDBJ whole genome shotgun (WGS) entry which is preliminary data.</text>
</comment>
<accession>A0AAN9IV89</accession>
<dbReference type="Pfam" id="PF03763">
    <property type="entry name" value="Remorin_C"/>
    <property type="match status" value="1"/>
</dbReference>
<evidence type="ECO:0000256" key="1">
    <source>
        <dbReference type="ARBA" id="ARBA00005711"/>
    </source>
</evidence>
<gene>
    <name evidence="4" type="ORF">RJT34_22415</name>
</gene>
<reference evidence="4 5" key="1">
    <citation type="submission" date="2024-01" db="EMBL/GenBank/DDBJ databases">
        <title>The genomes of 5 underutilized Papilionoideae crops provide insights into root nodulation and disease resistance.</title>
        <authorList>
            <person name="Yuan L."/>
        </authorList>
    </citation>
    <scope>NUCLEOTIDE SEQUENCE [LARGE SCALE GENOMIC DNA]</scope>
    <source>
        <strain evidence="4">LY-2023</strain>
        <tissue evidence="4">Leaf</tissue>
    </source>
</reference>
<feature type="domain" description="Remorin C-terminal" evidence="3">
    <location>
        <begin position="215"/>
        <end position="304"/>
    </location>
</feature>
<dbReference type="AlphaFoldDB" id="A0AAN9IV89"/>
<keyword evidence="5" id="KW-1185">Reference proteome</keyword>
<dbReference type="InterPro" id="IPR005516">
    <property type="entry name" value="Remorin_C"/>
</dbReference>